<keyword evidence="9" id="KW-0460">Magnesium</keyword>
<dbReference type="Proteomes" id="UP000512167">
    <property type="component" value="Chromosome"/>
</dbReference>
<dbReference type="SMART" id="SM00493">
    <property type="entry name" value="TOPRIM"/>
    <property type="match status" value="1"/>
</dbReference>
<evidence type="ECO:0000256" key="7">
    <source>
        <dbReference type="ARBA" id="ARBA00022759"/>
    </source>
</evidence>
<keyword evidence="6" id="KW-0699">rRNA-binding</keyword>
<evidence type="ECO:0000256" key="11">
    <source>
        <dbReference type="NCBIfam" id="TIGR00334"/>
    </source>
</evidence>
<dbReference type="GO" id="GO:0043822">
    <property type="term" value="F:ribonuclease M5 activity"/>
    <property type="evidence" value="ECO:0007669"/>
    <property type="project" value="UniProtKB-UniRule"/>
</dbReference>
<evidence type="ECO:0000313" key="13">
    <source>
        <dbReference type="EMBL" id="QLY40471.1"/>
    </source>
</evidence>
<dbReference type="InterPro" id="IPR006171">
    <property type="entry name" value="TOPRIM_dom"/>
</dbReference>
<dbReference type="RefSeq" id="WP_312031309.1">
    <property type="nucleotide sequence ID" value="NZ_CP051151.1"/>
</dbReference>
<keyword evidence="10" id="KW-0694">RNA-binding</keyword>
<proteinExistence type="predicted"/>
<dbReference type="NCBIfam" id="TIGR00334">
    <property type="entry name" value="5S_RNA_mat_M5"/>
    <property type="match status" value="1"/>
</dbReference>
<evidence type="ECO:0000256" key="9">
    <source>
        <dbReference type="ARBA" id="ARBA00022842"/>
    </source>
</evidence>
<keyword evidence="7" id="KW-0255">Endonuclease</keyword>
<dbReference type="SUPFAM" id="SSF110455">
    <property type="entry name" value="Toprim domain"/>
    <property type="match status" value="1"/>
</dbReference>
<gene>
    <name evidence="13" type="primary">rnmV</name>
    <name evidence="13" type="ORF">HF295_06250</name>
</gene>
<accession>A0A7L6N4I4</accession>
<protein>
    <recommendedName>
        <fullName evidence="11">Ribonuclease M5</fullName>
        <ecNumber evidence="11">3.1.26.8</ecNumber>
    </recommendedName>
</protein>
<name>A0A7L6N4I4_9MOLU</name>
<keyword evidence="8 13" id="KW-0378">Hydrolase</keyword>
<dbReference type="GO" id="GO:0019843">
    <property type="term" value="F:rRNA binding"/>
    <property type="evidence" value="ECO:0007669"/>
    <property type="project" value="UniProtKB-KW"/>
</dbReference>
<reference evidence="13 14" key="1">
    <citation type="submission" date="2020-04" db="EMBL/GenBank/DDBJ databases">
        <authorList>
            <person name="Zheng R.K."/>
            <person name="Sun C.M."/>
        </authorList>
    </citation>
    <scope>NUCLEOTIDE SEQUENCE [LARGE SCALE GENOMIC DNA]</scope>
    <source>
        <strain evidence="14">zrk29</strain>
    </source>
</reference>
<dbReference type="GO" id="GO:0046872">
    <property type="term" value="F:metal ion binding"/>
    <property type="evidence" value="ECO:0007669"/>
    <property type="project" value="UniProtKB-KW"/>
</dbReference>
<dbReference type="KEGG" id="tbk:HF295_06250"/>
<evidence type="ECO:0000256" key="8">
    <source>
        <dbReference type="ARBA" id="ARBA00022801"/>
    </source>
</evidence>
<evidence type="ECO:0000256" key="4">
    <source>
        <dbReference type="ARBA" id="ARBA00022722"/>
    </source>
</evidence>
<keyword evidence="5" id="KW-0479">Metal-binding</keyword>
<dbReference type="Pfam" id="PF13331">
    <property type="entry name" value="DUF4093"/>
    <property type="match status" value="1"/>
</dbReference>
<evidence type="ECO:0000259" key="12">
    <source>
        <dbReference type="SMART" id="SM00493"/>
    </source>
</evidence>
<keyword evidence="1" id="KW-0963">Cytoplasm</keyword>
<evidence type="ECO:0000256" key="1">
    <source>
        <dbReference type="ARBA" id="ARBA00022490"/>
    </source>
</evidence>
<sequence length="179" mass="20369">MSRSQVIVVEGYHDQIKVNQVFPNLPVIVTNGSEISEETLNAIYQASLENEVILFLDPDYPGQQIMNKILSTGGRYSIASMSKDKAISKNNKKVGIEHATKDDVYEALVHKLTMKQKRQTIFLKDLMVRKLANSIHSRNLRKKVCESLHIPFSNAKTLLKYLNLLNISLERIDEILNES</sequence>
<dbReference type="EMBL" id="CP051151">
    <property type="protein sequence ID" value="QLY40471.1"/>
    <property type="molecule type" value="Genomic_DNA"/>
</dbReference>
<keyword evidence="4" id="KW-0540">Nuclease</keyword>
<organism evidence="13 14">
    <name type="scientific">Hujiaoplasma nucleasis</name>
    <dbReference type="NCBI Taxonomy" id="2725268"/>
    <lineage>
        <taxon>Bacteria</taxon>
        <taxon>Bacillati</taxon>
        <taxon>Mycoplasmatota</taxon>
        <taxon>Mollicutes</taxon>
        <taxon>Candidatus Izemoplasmatales</taxon>
        <taxon>Hujiaoplasmataceae</taxon>
        <taxon>Hujiaoplasma</taxon>
    </lineage>
</organism>
<dbReference type="InterPro" id="IPR025156">
    <property type="entry name" value="RNase_M5_C"/>
</dbReference>
<evidence type="ECO:0000256" key="3">
    <source>
        <dbReference type="ARBA" id="ARBA00022552"/>
    </source>
</evidence>
<keyword evidence="2" id="KW-0690">Ribosome biogenesis</keyword>
<evidence type="ECO:0000256" key="10">
    <source>
        <dbReference type="ARBA" id="ARBA00022884"/>
    </source>
</evidence>
<dbReference type="AlphaFoldDB" id="A0A7L6N4I4"/>
<dbReference type="PANTHER" id="PTHR39156">
    <property type="entry name" value="RIBONUCLEASE M5"/>
    <property type="match status" value="1"/>
</dbReference>
<dbReference type="PANTHER" id="PTHR39156:SF1">
    <property type="entry name" value="RIBONUCLEASE M5"/>
    <property type="match status" value="1"/>
</dbReference>
<dbReference type="Pfam" id="PF13662">
    <property type="entry name" value="Toprim_4"/>
    <property type="match status" value="1"/>
</dbReference>
<keyword evidence="3" id="KW-0698">rRNA processing</keyword>
<dbReference type="GO" id="GO:0006364">
    <property type="term" value="P:rRNA processing"/>
    <property type="evidence" value="ECO:0007669"/>
    <property type="project" value="UniProtKB-UniRule"/>
</dbReference>
<evidence type="ECO:0000256" key="5">
    <source>
        <dbReference type="ARBA" id="ARBA00022723"/>
    </source>
</evidence>
<evidence type="ECO:0000256" key="6">
    <source>
        <dbReference type="ARBA" id="ARBA00022730"/>
    </source>
</evidence>
<dbReference type="EC" id="3.1.26.8" evidence="11"/>
<dbReference type="InterPro" id="IPR004466">
    <property type="entry name" value="RNase_M5"/>
</dbReference>
<keyword evidence="14" id="KW-1185">Reference proteome</keyword>
<evidence type="ECO:0000256" key="2">
    <source>
        <dbReference type="ARBA" id="ARBA00022517"/>
    </source>
</evidence>
<dbReference type="Gene3D" id="3.40.1360.10">
    <property type="match status" value="1"/>
</dbReference>
<feature type="domain" description="Toprim" evidence="12">
    <location>
        <begin position="4"/>
        <end position="78"/>
    </location>
</feature>
<evidence type="ECO:0000313" key="14">
    <source>
        <dbReference type="Proteomes" id="UP000512167"/>
    </source>
</evidence>